<dbReference type="NCBIfam" id="TIGR01214">
    <property type="entry name" value="rmlD"/>
    <property type="match status" value="1"/>
</dbReference>
<dbReference type="EC" id="1.1.1.133" evidence="2"/>
<sequence length="296" mass="32593">MTLRILLLGKIGQLGWELQRTLAPLGEITAFDYPEVDFSHPSTLAQVVQAAAPQVVINAVAYTAVDKAETEESLARAINAAATGELAQAARKAHAAFLHVSTDYVFDGRKGSPYVEEDTPHPLNVYGQTKLEGEQAALQAGGAVVILRTAWVYSTRRDSFVTKVLGWSRNQSELRLVNDQISNPTWARMLAGITALLLAKSRGDPFGYLDERSGLYHLAGDGYASRMEWAQEILKLDPNPEQQTARKLIPANTSEFPTPAVRPLFSALNCEHFTQVFGLRLPPWQLALRQAMDPLR</sequence>
<keyword evidence="2" id="KW-0560">Oxidoreductase</keyword>
<gene>
    <name evidence="4" type="ORF">LARV_01704</name>
</gene>
<dbReference type="InterPro" id="IPR029903">
    <property type="entry name" value="RmlD-like-bd"/>
</dbReference>
<dbReference type="Gene3D" id="3.90.25.10">
    <property type="entry name" value="UDP-galactose 4-epimerase, domain 1"/>
    <property type="match status" value="1"/>
</dbReference>
<comment type="pathway">
    <text evidence="2">Carbohydrate biosynthesis; dTDP-L-rhamnose biosynthesis.</text>
</comment>
<protein>
    <recommendedName>
        <fullName evidence="2">dTDP-4-dehydrorhamnose reductase</fullName>
        <ecNumber evidence="2">1.1.1.133</ecNumber>
    </recommendedName>
</protein>
<dbReference type="InterPro" id="IPR036291">
    <property type="entry name" value="NAD(P)-bd_dom_sf"/>
</dbReference>
<reference evidence="4" key="1">
    <citation type="submission" date="2015-07" db="EMBL/GenBank/DDBJ databases">
        <title>Draft Genome Sequences of Anaerolinea thermolimosa IMO-1, Bellilinea caldifistulae GOMI-1, Leptolinea tardivitalis YMTK-2, Levilinea saccharolytica KIBI-1,Longilinea arvoryzae KOME-1, Previously Described as Members of the Anaerolineaceae (Chloroflexi).</title>
        <authorList>
            <person name="Sekiguchi Y."/>
            <person name="Ohashi A."/>
            <person name="Matsuura N."/>
            <person name="Tourlousse M.D."/>
        </authorList>
    </citation>
    <scope>NUCLEOTIDE SEQUENCE [LARGE SCALE GENOMIC DNA]</scope>
    <source>
        <strain evidence="4">KOME-1</strain>
    </source>
</reference>
<name>A0A0S7BEP9_9CHLR</name>
<dbReference type="PANTHER" id="PTHR10491">
    <property type="entry name" value="DTDP-4-DEHYDRORHAMNOSE REDUCTASE"/>
    <property type="match status" value="1"/>
</dbReference>
<evidence type="ECO:0000256" key="1">
    <source>
        <dbReference type="ARBA" id="ARBA00010944"/>
    </source>
</evidence>
<dbReference type="Gene3D" id="3.40.50.720">
    <property type="entry name" value="NAD(P)-binding Rossmann-like Domain"/>
    <property type="match status" value="1"/>
</dbReference>
<dbReference type="EMBL" id="DF967972">
    <property type="protein sequence ID" value="GAP13945.1"/>
    <property type="molecule type" value="Genomic_DNA"/>
</dbReference>
<dbReference type="Proteomes" id="UP000055060">
    <property type="component" value="Unassembled WGS sequence"/>
</dbReference>
<dbReference type="UniPathway" id="UPA00124"/>
<dbReference type="RefSeq" id="WP_075073242.1">
    <property type="nucleotide sequence ID" value="NZ_DF967972.1"/>
</dbReference>
<evidence type="ECO:0000256" key="2">
    <source>
        <dbReference type="RuleBase" id="RU364082"/>
    </source>
</evidence>
<keyword evidence="2" id="KW-0521">NADP</keyword>
<dbReference type="GO" id="GO:0019305">
    <property type="term" value="P:dTDP-rhamnose biosynthetic process"/>
    <property type="evidence" value="ECO:0007669"/>
    <property type="project" value="UniProtKB-UniPathway"/>
</dbReference>
<dbReference type="GO" id="GO:0008831">
    <property type="term" value="F:dTDP-4-dehydrorhamnose reductase activity"/>
    <property type="evidence" value="ECO:0007669"/>
    <property type="project" value="UniProtKB-EC"/>
</dbReference>
<dbReference type="GO" id="GO:0005829">
    <property type="term" value="C:cytosol"/>
    <property type="evidence" value="ECO:0007669"/>
    <property type="project" value="TreeGrafter"/>
</dbReference>
<dbReference type="InterPro" id="IPR005913">
    <property type="entry name" value="dTDP_dehydrorham_reduct"/>
</dbReference>
<dbReference type="OrthoDB" id="9803892at2"/>
<dbReference type="Pfam" id="PF04321">
    <property type="entry name" value="RmlD_sub_bind"/>
    <property type="match status" value="1"/>
</dbReference>
<organism evidence="4">
    <name type="scientific">Longilinea arvoryzae</name>
    <dbReference type="NCBI Taxonomy" id="360412"/>
    <lineage>
        <taxon>Bacteria</taxon>
        <taxon>Bacillati</taxon>
        <taxon>Chloroflexota</taxon>
        <taxon>Anaerolineae</taxon>
        <taxon>Anaerolineales</taxon>
        <taxon>Anaerolineaceae</taxon>
        <taxon>Longilinea</taxon>
    </lineage>
</organism>
<evidence type="ECO:0000259" key="3">
    <source>
        <dbReference type="Pfam" id="PF04321"/>
    </source>
</evidence>
<dbReference type="AlphaFoldDB" id="A0A0S7BEP9"/>
<accession>A0A0S7BEP9</accession>
<dbReference type="PANTHER" id="PTHR10491:SF4">
    <property type="entry name" value="METHIONINE ADENOSYLTRANSFERASE 2 SUBUNIT BETA"/>
    <property type="match status" value="1"/>
</dbReference>
<feature type="domain" description="RmlD-like substrate binding" evidence="3">
    <location>
        <begin position="4"/>
        <end position="295"/>
    </location>
</feature>
<evidence type="ECO:0000313" key="5">
    <source>
        <dbReference type="Proteomes" id="UP000055060"/>
    </source>
</evidence>
<proteinExistence type="inferred from homology"/>
<dbReference type="CDD" id="cd05254">
    <property type="entry name" value="dTDP_HR_like_SDR_e"/>
    <property type="match status" value="1"/>
</dbReference>
<comment type="similarity">
    <text evidence="1 2">Belongs to the dTDP-4-dehydrorhamnose reductase family.</text>
</comment>
<dbReference type="SUPFAM" id="SSF51735">
    <property type="entry name" value="NAD(P)-binding Rossmann-fold domains"/>
    <property type="match status" value="1"/>
</dbReference>
<keyword evidence="5" id="KW-1185">Reference proteome</keyword>
<evidence type="ECO:0000313" key="4">
    <source>
        <dbReference type="EMBL" id="GAP13945.1"/>
    </source>
</evidence>
<dbReference type="STRING" id="360412.LARV_01704"/>
<comment type="function">
    <text evidence="2">Catalyzes the reduction of dTDP-6-deoxy-L-lyxo-4-hexulose to yield dTDP-L-rhamnose.</text>
</comment>